<keyword evidence="2" id="KW-0812">Transmembrane</keyword>
<evidence type="ECO:0000256" key="1">
    <source>
        <dbReference type="ARBA" id="ARBA00023002"/>
    </source>
</evidence>
<protein>
    <submittedName>
        <fullName evidence="3">Uncharacterized protein</fullName>
    </submittedName>
</protein>
<accession>A0A9J6CI91</accession>
<dbReference type="SUPFAM" id="SSF51735">
    <property type="entry name" value="NAD(P)-binding Rossmann-fold domains"/>
    <property type="match status" value="1"/>
</dbReference>
<gene>
    <name evidence="3" type="ORF">PVAND_010745</name>
</gene>
<dbReference type="PRINTS" id="PR00081">
    <property type="entry name" value="GDHRDH"/>
</dbReference>
<sequence length="336" mass="38094">MPLSCSLFDIEPEYFWTGFWLCAAICGISYNIYVRLTCGKFKEKNVNLDGKTVLITGANSGLGKETAKYMAKRGARVIMACRNMKTAEEARDDIIAYSENHKVILQHLDLGSFESIRKFAARINESERKIDILIHNAGYCGRFKKSVTVEGIERTMAINVYGPFLLTHLLIDLLKKSAPSKIVIVTSKAHTVSYLNPNNPSLLNPVNCWLPTSLYANSKFAQFLLSYEMARRLFGTGVTVNLLHPGTCDSPIWNNPPLVLKLNIYIMRKFMKTIEQGIQTILYVSLSKEVDGITGKYYRDCKPRKSGSKTYNINWQQTMWEASKKMCKITEKDPQI</sequence>
<dbReference type="PANTHER" id="PTHR43157">
    <property type="entry name" value="PHOSPHATIDYLINOSITOL-GLYCAN BIOSYNTHESIS CLASS F PROTEIN-RELATED"/>
    <property type="match status" value="1"/>
</dbReference>
<keyword evidence="2" id="KW-0472">Membrane</keyword>
<evidence type="ECO:0000313" key="4">
    <source>
        <dbReference type="Proteomes" id="UP001107558"/>
    </source>
</evidence>
<dbReference type="InterPro" id="IPR036291">
    <property type="entry name" value="NAD(P)-bd_dom_sf"/>
</dbReference>
<dbReference type="Pfam" id="PF00106">
    <property type="entry name" value="adh_short"/>
    <property type="match status" value="1"/>
</dbReference>
<dbReference type="AlphaFoldDB" id="A0A9J6CI91"/>
<reference evidence="3" key="1">
    <citation type="submission" date="2021-03" db="EMBL/GenBank/DDBJ databases">
        <title>Chromosome level genome of the anhydrobiotic midge Polypedilum vanderplanki.</title>
        <authorList>
            <person name="Yoshida Y."/>
            <person name="Kikawada T."/>
            <person name="Gusev O."/>
        </authorList>
    </citation>
    <scope>NUCLEOTIDE SEQUENCE</scope>
    <source>
        <strain evidence="3">NIAS01</strain>
        <tissue evidence="3">Whole body or cell culture</tissue>
    </source>
</reference>
<organism evidence="3 4">
    <name type="scientific">Polypedilum vanderplanki</name>
    <name type="common">Sleeping chironomid midge</name>
    <dbReference type="NCBI Taxonomy" id="319348"/>
    <lineage>
        <taxon>Eukaryota</taxon>
        <taxon>Metazoa</taxon>
        <taxon>Ecdysozoa</taxon>
        <taxon>Arthropoda</taxon>
        <taxon>Hexapoda</taxon>
        <taxon>Insecta</taxon>
        <taxon>Pterygota</taxon>
        <taxon>Neoptera</taxon>
        <taxon>Endopterygota</taxon>
        <taxon>Diptera</taxon>
        <taxon>Nematocera</taxon>
        <taxon>Chironomoidea</taxon>
        <taxon>Chironomidae</taxon>
        <taxon>Chironominae</taxon>
        <taxon>Polypedilum</taxon>
        <taxon>Polypedilum</taxon>
    </lineage>
</organism>
<keyword evidence="4" id="KW-1185">Reference proteome</keyword>
<evidence type="ECO:0000313" key="3">
    <source>
        <dbReference type="EMBL" id="KAG5681294.1"/>
    </source>
</evidence>
<proteinExistence type="predicted"/>
<dbReference type="CDD" id="cd05327">
    <property type="entry name" value="retinol-DH_like_SDR_c_like"/>
    <property type="match status" value="1"/>
</dbReference>
<dbReference type="PANTHER" id="PTHR43157:SF66">
    <property type="entry name" value="WW DOMAIN-CONTAINING OXIDOREDUCTASE-LIKE PROTEIN"/>
    <property type="match status" value="1"/>
</dbReference>
<dbReference type="InterPro" id="IPR002347">
    <property type="entry name" value="SDR_fam"/>
</dbReference>
<feature type="transmembrane region" description="Helical" evidence="2">
    <location>
        <begin position="14"/>
        <end position="34"/>
    </location>
</feature>
<name>A0A9J6CI91_POLVA</name>
<comment type="caution">
    <text evidence="3">The sequence shown here is derived from an EMBL/GenBank/DDBJ whole genome shotgun (WGS) entry which is preliminary data.</text>
</comment>
<keyword evidence="2" id="KW-1133">Transmembrane helix</keyword>
<dbReference type="OrthoDB" id="191139at2759"/>
<dbReference type="Gene3D" id="3.40.50.720">
    <property type="entry name" value="NAD(P)-binding Rossmann-like Domain"/>
    <property type="match status" value="1"/>
</dbReference>
<evidence type="ECO:0000256" key="2">
    <source>
        <dbReference type="SAM" id="Phobius"/>
    </source>
</evidence>
<dbReference type="GO" id="GO:0016491">
    <property type="term" value="F:oxidoreductase activity"/>
    <property type="evidence" value="ECO:0007669"/>
    <property type="project" value="UniProtKB-KW"/>
</dbReference>
<dbReference type="EMBL" id="JADBJN010000001">
    <property type="protein sequence ID" value="KAG5681294.1"/>
    <property type="molecule type" value="Genomic_DNA"/>
</dbReference>
<keyword evidence="1" id="KW-0560">Oxidoreductase</keyword>
<dbReference type="Proteomes" id="UP001107558">
    <property type="component" value="Chromosome 1"/>
</dbReference>